<protein>
    <submittedName>
        <fullName evidence="2">Metal-dependent hydrolase</fullName>
    </submittedName>
</protein>
<feature type="transmembrane region" description="Helical" evidence="1">
    <location>
        <begin position="57"/>
        <end position="84"/>
    </location>
</feature>
<dbReference type="RefSeq" id="WP_310920752.1">
    <property type="nucleotide sequence ID" value="NZ_JAMQON010000005.1"/>
</dbReference>
<organism evidence="2 3">
    <name type="scientific">Haloarcula saliterrae</name>
    <dbReference type="NCBI Taxonomy" id="2950534"/>
    <lineage>
        <taxon>Archaea</taxon>
        <taxon>Methanobacteriati</taxon>
        <taxon>Methanobacteriota</taxon>
        <taxon>Stenosarchaea group</taxon>
        <taxon>Halobacteria</taxon>
        <taxon>Halobacteriales</taxon>
        <taxon>Haloarculaceae</taxon>
        <taxon>Haloarcula</taxon>
    </lineage>
</organism>
<comment type="caution">
    <text evidence="2">The sequence shown here is derived from an EMBL/GenBank/DDBJ whole genome shotgun (WGS) entry which is preliminary data.</text>
</comment>
<keyword evidence="3" id="KW-1185">Reference proteome</keyword>
<dbReference type="Proteomes" id="UP001259659">
    <property type="component" value="Unassembled WGS sequence"/>
</dbReference>
<dbReference type="EMBL" id="JAMQON010000005">
    <property type="protein sequence ID" value="MDS0260974.1"/>
    <property type="molecule type" value="Genomic_DNA"/>
</dbReference>
<accession>A0ABU2FFG1</accession>
<gene>
    <name evidence="2" type="ORF">NDI56_16350</name>
</gene>
<dbReference type="Pfam" id="PF04307">
    <property type="entry name" value="YdjM"/>
    <property type="match status" value="1"/>
</dbReference>
<dbReference type="GO" id="GO:0016787">
    <property type="term" value="F:hydrolase activity"/>
    <property type="evidence" value="ECO:0007669"/>
    <property type="project" value="UniProtKB-KW"/>
</dbReference>
<reference evidence="2 3" key="1">
    <citation type="submission" date="2022-06" db="EMBL/GenBank/DDBJ databases">
        <title>Haloarcula sp. a new haloarchaeum isolate from saline soil.</title>
        <authorList>
            <person name="Strakova D."/>
            <person name="Galisteo C."/>
            <person name="Sanchez-Porro C."/>
            <person name="Ventosa A."/>
        </authorList>
    </citation>
    <scope>NUCLEOTIDE SEQUENCE [LARGE SCALE GENOMIC DNA]</scope>
    <source>
        <strain evidence="2 3">S1CR25-12</strain>
    </source>
</reference>
<evidence type="ECO:0000313" key="2">
    <source>
        <dbReference type="EMBL" id="MDS0260974.1"/>
    </source>
</evidence>
<name>A0ABU2FFG1_9EURY</name>
<dbReference type="InterPro" id="IPR007404">
    <property type="entry name" value="YdjM-like"/>
</dbReference>
<keyword evidence="1" id="KW-1133">Transmembrane helix</keyword>
<evidence type="ECO:0000256" key="1">
    <source>
        <dbReference type="SAM" id="Phobius"/>
    </source>
</evidence>
<keyword evidence="2" id="KW-0378">Hydrolase</keyword>
<evidence type="ECO:0000313" key="3">
    <source>
        <dbReference type="Proteomes" id="UP001259659"/>
    </source>
</evidence>
<keyword evidence="1" id="KW-0472">Membrane</keyword>
<proteinExistence type="predicted"/>
<keyword evidence="1" id="KW-0812">Transmembrane</keyword>
<feature type="transmembrane region" description="Helical" evidence="1">
    <location>
        <begin position="127"/>
        <end position="148"/>
    </location>
</feature>
<sequence>MMLPTHAVVGLALATPLALLAPEFATAALTGGFVGGVLPDLDLYAGHRRSLHYPTGYTLAAIFVGLGALLLQTQLLVALAFLLVGAAAHCRMDRYGGGLELRPWEETSERAVYDHVRGRWRTPKRWIRYDGSPQDIVLLVVVSTPVAAVLNGPFQWVVLVALLVGGTYGLLRQRLAELAPTIFEQVP</sequence>